<name>A0ABY8P1I0_9GAMM</name>
<feature type="signal peptide" evidence="2">
    <location>
        <begin position="1"/>
        <end position="20"/>
    </location>
</feature>
<dbReference type="InterPro" id="IPR000560">
    <property type="entry name" value="His_Pase_clade-2"/>
</dbReference>
<dbReference type="Proteomes" id="UP001231859">
    <property type="component" value="Chromosome"/>
</dbReference>
<evidence type="ECO:0000256" key="1">
    <source>
        <dbReference type="ARBA" id="ARBA00005375"/>
    </source>
</evidence>
<comment type="similarity">
    <text evidence="1">Belongs to the histidine acid phosphatase family.</text>
</comment>
<keyword evidence="3" id="KW-0378">Hydrolase</keyword>
<reference evidence="3 4" key="1">
    <citation type="submission" date="2023-04" db="EMBL/GenBank/DDBJ databases">
        <title>Genome dynamics across the evolutionary transition to endosymbiosis.</title>
        <authorList>
            <person name="Siozios S."/>
            <person name="Nadal-Jimenez P."/>
            <person name="Azagi T."/>
            <person name="Sprong H."/>
            <person name="Frost C.L."/>
            <person name="Parratt S.R."/>
            <person name="Taylor G."/>
            <person name="Brettell L."/>
            <person name="Lew K.C."/>
            <person name="Croft L."/>
            <person name="King K.C."/>
            <person name="Brockhurst M.A."/>
            <person name="Hypsa V."/>
            <person name="Novakova E."/>
            <person name="Darby A.C."/>
            <person name="Hurst G.D.D."/>
        </authorList>
    </citation>
    <scope>NUCLEOTIDE SEQUENCE [LARGE SCALE GENOMIC DNA]</scope>
    <source>
        <strain evidence="4">aApi_AU</strain>
    </source>
</reference>
<dbReference type="PANTHER" id="PTHR11567:SF135">
    <property type="entry name" value="GLUCOSE-1-PHOSPHATASE"/>
    <property type="match status" value="1"/>
</dbReference>
<dbReference type="EC" id="3.1.3.8" evidence="3"/>
<keyword evidence="4" id="KW-1185">Reference proteome</keyword>
<dbReference type="EMBL" id="CP123759">
    <property type="protein sequence ID" value="WGO82700.1"/>
    <property type="molecule type" value="Genomic_DNA"/>
</dbReference>
<dbReference type="GO" id="GO:0016158">
    <property type="term" value="F:inositol hexakisphosphate 3-phosphatase activity"/>
    <property type="evidence" value="ECO:0007669"/>
    <property type="project" value="UniProtKB-EC"/>
</dbReference>
<dbReference type="InterPro" id="IPR050645">
    <property type="entry name" value="Histidine_acid_phosphatase"/>
</dbReference>
<organism evidence="3 4">
    <name type="scientific">Arsenophonus apicola</name>
    <dbReference type="NCBI Taxonomy" id="2879119"/>
    <lineage>
        <taxon>Bacteria</taxon>
        <taxon>Pseudomonadati</taxon>
        <taxon>Pseudomonadota</taxon>
        <taxon>Gammaproteobacteria</taxon>
        <taxon>Enterobacterales</taxon>
        <taxon>Morganellaceae</taxon>
        <taxon>Arsenophonus</taxon>
    </lineage>
</organism>
<dbReference type="PANTHER" id="PTHR11567">
    <property type="entry name" value="ACID PHOSPHATASE-RELATED"/>
    <property type="match status" value="1"/>
</dbReference>
<gene>
    <name evidence="3" type="primary">agp</name>
    <name evidence="3" type="ORF">QG404_09980</name>
</gene>
<dbReference type="Pfam" id="PF00328">
    <property type="entry name" value="His_Phos_2"/>
    <property type="match status" value="2"/>
</dbReference>
<evidence type="ECO:0000313" key="4">
    <source>
        <dbReference type="Proteomes" id="UP001231859"/>
    </source>
</evidence>
<evidence type="ECO:0000313" key="3">
    <source>
        <dbReference type="EMBL" id="WGO82700.1"/>
    </source>
</evidence>
<accession>A0ABY8P1I0</accession>
<dbReference type="InterPro" id="IPR033379">
    <property type="entry name" value="Acid_Pase_AS"/>
</dbReference>
<dbReference type="PROSITE" id="PS00778">
    <property type="entry name" value="HIS_ACID_PHOSPHAT_2"/>
    <property type="match status" value="1"/>
</dbReference>
<dbReference type="EC" id="3.1.3.10" evidence="3"/>
<proteinExistence type="inferred from homology"/>
<dbReference type="GO" id="GO:0008877">
    <property type="term" value="F:glucose-1-phosphatase activity"/>
    <property type="evidence" value="ECO:0007669"/>
    <property type="project" value="UniProtKB-EC"/>
</dbReference>
<dbReference type="RefSeq" id="WP_280937402.1">
    <property type="nucleotide sequence ID" value="NZ_CP123759.1"/>
</dbReference>
<dbReference type="SUPFAM" id="SSF53254">
    <property type="entry name" value="Phosphoglycerate mutase-like"/>
    <property type="match status" value="1"/>
</dbReference>
<dbReference type="CDD" id="cd07061">
    <property type="entry name" value="HP_HAP_like"/>
    <property type="match status" value="1"/>
</dbReference>
<dbReference type="PROSITE" id="PS00616">
    <property type="entry name" value="HIS_ACID_PHOSPHAT_1"/>
    <property type="match status" value="1"/>
</dbReference>
<dbReference type="InterPro" id="IPR029033">
    <property type="entry name" value="His_PPase_superfam"/>
</dbReference>
<evidence type="ECO:0000256" key="2">
    <source>
        <dbReference type="SAM" id="SignalP"/>
    </source>
</evidence>
<sequence>MKKILTLCLLFILTPSVSYSVEKIQNYELTQVLILSRHNLRAPIIYADILNRATSKPWPIWHTNNGNLTNKGHQLEIYIGSYFRSWFDRMGLLRQDECPDANNVYVYANNQQRTIASAQSFISGAFPDCIVKAFYRADMAKGEFDPIFAPVITDNSIEFKRQAISAMKEKLVHLDLAEAYKQVSTILDFKNSTLCKKDKLCDLVSYPNKMIISTGKEPLVFGPLGLATNAVDVFDLQYYEGFANKDVAWGAISTPQQWKTLNKIKNGYHAVAFTTKIVAKNIAKPLLKYIDLHFVQRRKIEGSKLLIMFGHDSNIASVMSALDFAPYQLPEQYEKTPIGGKLVFQRWHNKKTNKDYLKIEYIYPSVNQLRYGTALTLNNPLKQVTLSLKNCPIDGNGLCDWDDFEKSMQYALKDEILLIK</sequence>
<protein>
    <submittedName>
        <fullName evidence="3">Bifunctional glucose-1-phosphatase/inositol phosphatase</fullName>
        <ecNumber evidence="3">3.1.3.10</ecNumber>
        <ecNumber evidence="3">3.1.3.8</ecNumber>
    </submittedName>
</protein>
<dbReference type="NCBIfam" id="NF007553">
    <property type="entry name" value="PRK10173.1"/>
    <property type="match status" value="1"/>
</dbReference>
<dbReference type="Gene3D" id="3.40.50.1240">
    <property type="entry name" value="Phosphoglycerate mutase-like"/>
    <property type="match status" value="2"/>
</dbReference>
<keyword evidence="2" id="KW-0732">Signal</keyword>
<feature type="chain" id="PRO_5047313355" evidence="2">
    <location>
        <begin position="21"/>
        <end position="420"/>
    </location>
</feature>